<keyword evidence="2" id="KW-0489">Methyltransferase</keyword>
<dbReference type="PANTHER" id="PTHR43861">
    <property type="entry name" value="TRANS-ACONITATE 2-METHYLTRANSFERASE-RELATED"/>
    <property type="match status" value="1"/>
</dbReference>
<dbReference type="InterPro" id="IPR029063">
    <property type="entry name" value="SAM-dependent_MTases_sf"/>
</dbReference>
<dbReference type="Proteomes" id="UP001596072">
    <property type="component" value="Unassembled WGS sequence"/>
</dbReference>
<dbReference type="Gene3D" id="3.40.50.150">
    <property type="entry name" value="Vaccinia Virus protein VP39"/>
    <property type="match status" value="1"/>
</dbReference>
<organism evidence="2 3">
    <name type="scientific">Nocardioides vastitatis</name>
    <dbReference type="NCBI Taxonomy" id="2568655"/>
    <lineage>
        <taxon>Bacteria</taxon>
        <taxon>Bacillati</taxon>
        <taxon>Actinomycetota</taxon>
        <taxon>Actinomycetes</taxon>
        <taxon>Propionibacteriales</taxon>
        <taxon>Nocardioidaceae</taxon>
        <taxon>Nocardioides</taxon>
    </lineage>
</organism>
<dbReference type="SUPFAM" id="SSF53335">
    <property type="entry name" value="S-adenosyl-L-methionine-dependent methyltransferases"/>
    <property type="match status" value="1"/>
</dbReference>
<dbReference type="GO" id="GO:0008168">
    <property type="term" value="F:methyltransferase activity"/>
    <property type="evidence" value="ECO:0007669"/>
    <property type="project" value="UniProtKB-KW"/>
</dbReference>
<gene>
    <name evidence="2" type="ORF">ACFPQB_05805</name>
</gene>
<evidence type="ECO:0000259" key="1">
    <source>
        <dbReference type="Pfam" id="PF08241"/>
    </source>
</evidence>
<reference evidence="3" key="1">
    <citation type="journal article" date="2019" name="Int. J. Syst. Evol. Microbiol.">
        <title>The Global Catalogue of Microorganisms (GCM) 10K type strain sequencing project: providing services to taxonomists for standard genome sequencing and annotation.</title>
        <authorList>
            <consortium name="The Broad Institute Genomics Platform"/>
            <consortium name="The Broad Institute Genome Sequencing Center for Infectious Disease"/>
            <person name="Wu L."/>
            <person name="Ma J."/>
        </authorList>
    </citation>
    <scope>NUCLEOTIDE SEQUENCE [LARGE SCALE GENOMIC DNA]</scope>
    <source>
        <strain evidence="3">YIM 94188</strain>
    </source>
</reference>
<sequence>MALREQRGSVRTAVVWDALEAALAGAPRDVVDLGGGTGGFAVRLAESGHRVRVVDPSPDALAALARRAGEVDVDVDVTGLQGDVTDLVEVVGAGSADVVLCHGVLEVVDPVVALQHVGEVLRPGGLLSLIVGQRHAAVLARAMAGHFQQARSLLDDQQPVDARTGRRFTVSEVAALLDDAGFAVTTVHAVRVFTDLVPAGLIDLEPGAASALVDLERAVAERSEYLPLAAQLHVLACRS</sequence>
<dbReference type="RefSeq" id="WP_136435791.1">
    <property type="nucleotide sequence ID" value="NZ_JBHSNS010000001.1"/>
</dbReference>
<keyword evidence="2" id="KW-0808">Transferase</keyword>
<dbReference type="GO" id="GO:0032259">
    <property type="term" value="P:methylation"/>
    <property type="evidence" value="ECO:0007669"/>
    <property type="project" value="UniProtKB-KW"/>
</dbReference>
<protein>
    <submittedName>
        <fullName evidence="2">Methyltransferase domain-containing protein</fullName>
    </submittedName>
</protein>
<dbReference type="Pfam" id="PF08241">
    <property type="entry name" value="Methyltransf_11"/>
    <property type="match status" value="1"/>
</dbReference>
<dbReference type="CDD" id="cd02440">
    <property type="entry name" value="AdoMet_MTases"/>
    <property type="match status" value="1"/>
</dbReference>
<evidence type="ECO:0000313" key="3">
    <source>
        <dbReference type="Proteomes" id="UP001596072"/>
    </source>
</evidence>
<evidence type="ECO:0000313" key="2">
    <source>
        <dbReference type="EMBL" id="MFC5728424.1"/>
    </source>
</evidence>
<keyword evidence="3" id="KW-1185">Reference proteome</keyword>
<feature type="domain" description="Methyltransferase type 11" evidence="1">
    <location>
        <begin position="31"/>
        <end position="128"/>
    </location>
</feature>
<comment type="caution">
    <text evidence="2">The sequence shown here is derived from an EMBL/GenBank/DDBJ whole genome shotgun (WGS) entry which is preliminary data.</text>
</comment>
<name>A0ABW0ZGI0_9ACTN</name>
<dbReference type="EMBL" id="JBHSNS010000001">
    <property type="protein sequence ID" value="MFC5728424.1"/>
    <property type="molecule type" value="Genomic_DNA"/>
</dbReference>
<proteinExistence type="predicted"/>
<dbReference type="InterPro" id="IPR013216">
    <property type="entry name" value="Methyltransf_11"/>
</dbReference>
<accession>A0ABW0ZGI0</accession>